<evidence type="ECO:0000313" key="2">
    <source>
        <dbReference type="Proteomes" id="UP001210204"/>
    </source>
</evidence>
<dbReference type="SUPFAM" id="SSF48452">
    <property type="entry name" value="TPR-like"/>
    <property type="match status" value="1"/>
</dbReference>
<dbReference type="Gene3D" id="1.25.40.10">
    <property type="entry name" value="Tetratricopeptide repeat domain"/>
    <property type="match status" value="1"/>
</dbReference>
<evidence type="ECO:0008006" key="3">
    <source>
        <dbReference type="Google" id="ProtNLM"/>
    </source>
</evidence>
<dbReference type="InterPro" id="IPR011990">
    <property type="entry name" value="TPR-like_helical_dom_sf"/>
</dbReference>
<dbReference type="EMBL" id="JAQMJT010000007">
    <property type="protein sequence ID" value="MDB8614195.1"/>
    <property type="molecule type" value="Genomic_DNA"/>
</dbReference>
<accession>A0AAW6D703</accession>
<name>A0AAW6D703_STRSL</name>
<gene>
    <name evidence="1" type="ORF">PNU26_07275</name>
</gene>
<organism evidence="1 2">
    <name type="scientific">Streptococcus salivarius</name>
    <dbReference type="NCBI Taxonomy" id="1304"/>
    <lineage>
        <taxon>Bacteria</taxon>
        <taxon>Bacillati</taxon>
        <taxon>Bacillota</taxon>
        <taxon>Bacilli</taxon>
        <taxon>Lactobacillales</taxon>
        <taxon>Streptococcaceae</taxon>
        <taxon>Streptococcus</taxon>
    </lineage>
</organism>
<evidence type="ECO:0000313" key="1">
    <source>
        <dbReference type="EMBL" id="MDB8614195.1"/>
    </source>
</evidence>
<dbReference type="Proteomes" id="UP001210204">
    <property type="component" value="Unassembled WGS sequence"/>
</dbReference>
<comment type="caution">
    <text evidence="1">The sequence shown here is derived from an EMBL/GenBank/DDBJ whole genome shotgun (WGS) entry which is preliminary data.</text>
</comment>
<proteinExistence type="predicted"/>
<dbReference type="AlphaFoldDB" id="A0AAW6D703"/>
<sequence>MKTYTIVVREINIDWRRLMTSSFEDFTEKAEAFLEEHITEYISVDMALEDFARQYNQGLFDEITSPDSKQERAWKLIEEAYHYHEEDPSRSQEFLTEALKLDPENLDAKQMLLTFQSPLEHLKGLIALEKEQRSKWDQGPKMGWANLDEHPYLSLKYNLAKFYLSNSMKRFAIKEFEEILEIDVQDHMGVRYELMATYCNLEDFDKAKNFFECEQMEYHEEDLMIVPMMTVSLMTGHIEDADFYFDLLYAKNPEFENYLKMIEQGDEERLVAETLKVNPILFEANSMQSLLMVFNQVVDLSQSEYYFTWLIEKYCAKRPQRHVAKKKNPELHKLIRELEKSIEPSKALQGLSISVERILRQHGLIEFKDFKKKTEEEVAAIRGVGKVSMEILKENGVVFKMKRKKK</sequence>
<dbReference type="RefSeq" id="WP_230310587.1">
    <property type="nucleotide sequence ID" value="NZ_CP013216.1"/>
</dbReference>
<protein>
    <recommendedName>
        <fullName evidence="3">Helix-hairpin-helix domain-containing protein</fullName>
    </recommendedName>
</protein>
<reference evidence="1" key="1">
    <citation type="submission" date="2023-01" db="EMBL/GenBank/DDBJ databases">
        <title>Human gut microbiome strain richness.</title>
        <authorList>
            <person name="Chen-Liaw A."/>
        </authorList>
    </citation>
    <scope>NUCLEOTIDE SEQUENCE</scope>
    <source>
        <strain evidence="1">1001095st1_G4_1001095IJ_161003</strain>
    </source>
</reference>